<dbReference type="RefSeq" id="WP_014018274.1">
    <property type="nucleotide sequence ID" value="NC_015914.1"/>
</dbReference>
<protein>
    <submittedName>
        <fullName evidence="5">Globin</fullName>
    </submittedName>
</protein>
<dbReference type="InterPro" id="IPR001486">
    <property type="entry name" value="Hemoglobin_trunc"/>
</dbReference>
<dbReference type="GO" id="GO:0046872">
    <property type="term" value="F:metal ion binding"/>
    <property type="evidence" value="ECO:0007669"/>
    <property type="project" value="UniProtKB-KW"/>
</dbReference>
<dbReference type="InterPro" id="IPR012292">
    <property type="entry name" value="Globin/Proto"/>
</dbReference>
<keyword evidence="6" id="KW-1185">Reference proteome</keyword>
<proteinExistence type="predicted"/>
<dbReference type="KEGG" id="cmr:Cycma_0192"/>
<evidence type="ECO:0000256" key="2">
    <source>
        <dbReference type="ARBA" id="ARBA00022617"/>
    </source>
</evidence>
<keyword evidence="2" id="KW-0349">Heme</keyword>
<keyword evidence="1" id="KW-0813">Transport</keyword>
<keyword evidence="4" id="KW-0408">Iron</keyword>
<dbReference type="Pfam" id="PF01152">
    <property type="entry name" value="Bac_globin"/>
    <property type="match status" value="1"/>
</dbReference>
<name>G0J1W9_CYCMS</name>
<evidence type="ECO:0000256" key="4">
    <source>
        <dbReference type="ARBA" id="ARBA00023004"/>
    </source>
</evidence>
<dbReference type="HOGENOM" id="CLU_104957_4_1_10"/>
<dbReference type="GO" id="GO:0020037">
    <property type="term" value="F:heme binding"/>
    <property type="evidence" value="ECO:0007669"/>
    <property type="project" value="InterPro"/>
</dbReference>
<dbReference type="STRING" id="880070.Cycma_0192"/>
<sequence length="132" mass="15893">MEKEKGDLKSLTQIKELVDLFYEKVRMDPLIGPIFEEKIKGNWDKHLEKMYQFWQTVLLSEHTYYGSPFPPHANLPIDQNHFERWLMLFQETLRENFFGEKANEAMWRASKMAEMFQLKIAYYQNRNISPLG</sequence>
<evidence type="ECO:0000256" key="3">
    <source>
        <dbReference type="ARBA" id="ARBA00022723"/>
    </source>
</evidence>
<dbReference type="InterPro" id="IPR009050">
    <property type="entry name" value="Globin-like_sf"/>
</dbReference>
<keyword evidence="3" id="KW-0479">Metal-binding</keyword>
<evidence type="ECO:0000313" key="6">
    <source>
        <dbReference type="Proteomes" id="UP000001635"/>
    </source>
</evidence>
<dbReference type="SUPFAM" id="SSF46458">
    <property type="entry name" value="Globin-like"/>
    <property type="match status" value="1"/>
</dbReference>
<dbReference type="OrthoDB" id="25954at2"/>
<evidence type="ECO:0000256" key="1">
    <source>
        <dbReference type="ARBA" id="ARBA00022448"/>
    </source>
</evidence>
<reference evidence="6" key="1">
    <citation type="submission" date="2011-07" db="EMBL/GenBank/DDBJ databases">
        <title>The complete genome of Cyclobacterium marinum DSM 745.</title>
        <authorList>
            <person name="Lucas S."/>
            <person name="Han J."/>
            <person name="Lapidus A."/>
            <person name="Bruce D."/>
            <person name="Goodwin L."/>
            <person name="Pitluck S."/>
            <person name="Peters L."/>
            <person name="Kyrpides N."/>
            <person name="Mavromatis K."/>
            <person name="Ivanova N."/>
            <person name="Ovchinnikova G."/>
            <person name="Chertkov O."/>
            <person name="Detter J.C."/>
            <person name="Tapia R."/>
            <person name="Han C."/>
            <person name="Land M."/>
            <person name="Hauser L."/>
            <person name="Markowitz V."/>
            <person name="Cheng J.-F."/>
            <person name="Hugenholtz P."/>
            <person name="Woyke T."/>
            <person name="Wu D."/>
            <person name="Tindall B."/>
            <person name="Schuetze A."/>
            <person name="Brambilla E."/>
            <person name="Klenk H.-P."/>
            <person name="Eisen J.A."/>
        </authorList>
    </citation>
    <scope>NUCLEOTIDE SEQUENCE [LARGE SCALE GENOMIC DNA]</scope>
    <source>
        <strain evidence="6">ATCC 25205 / DSM 745 / LMG 13164 / NCIMB 1802</strain>
    </source>
</reference>
<accession>G0J1W9</accession>
<organism evidence="5 6">
    <name type="scientific">Cyclobacterium marinum (strain ATCC 25205 / DSM 745 / LMG 13164 / NCIMB 1802)</name>
    <name type="common">Flectobacillus marinus</name>
    <dbReference type="NCBI Taxonomy" id="880070"/>
    <lineage>
        <taxon>Bacteria</taxon>
        <taxon>Pseudomonadati</taxon>
        <taxon>Bacteroidota</taxon>
        <taxon>Cytophagia</taxon>
        <taxon>Cytophagales</taxon>
        <taxon>Cyclobacteriaceae</taxon>
        <taxon>Cyclobacterium</taxon>
    </lineage>
</organism>
<dbReference type="CDD" id="cd08916">
    <property type="entry name" value="TrHb3_P"/>
    <property type="match status" value="1"/>
</dbReference>
<dbReference type="AlphaFoldDB" id="G0J1W9"/>
<gene>
    <name evidence="5" type="ordered locus">Cycma_0192</name>
</gene>
<evidence type="ECO:0000313" key="5">
    <source>
        <dbReference type="EMBL" id="AEL23975.1"/>
    </source>
</evidence>
<dbReference type="GO" id="GO:0019825">
    <property type="term" value="F:oxygen binding"/>
    <property type="evidence" value="ECO:0007669"/>
    <property type="project" value="InterPro"/>
</dbReference>
<dbReference type="Proteomes" id="UP000001635">
    <property type="component" value="Chromosome"/>
</dbReference>
<dbReference type="EMBL" id="CP002955">
    <property type="protein sequence ID" value="AEL23975.1"/>
    <property type="molecule type" value="Genomic_DNA"/>
</dbReference>
<dbReference type="eggNOG" id="COG2346">
    <property type="taxonomic scope" value="Bacteria"/>
</dbReference>
<dbReference type="Gene3D" id="1.10.490.10">
    <property type="entry name" value="Globins"/>
    <property type="match status" value="1"/>
</dbReference>